<dbReference type="PANTHER" id="PTHR12241:SF162">
    <property type="entry name" value="TUBULIN MONOGLUTAMYLASE TTLL4"/>
    <property type="match status" value="1"/>
</dbReference>
<dbReference type="PANTHER" id="PTHR12241">
    <property type="entry name" value="TUBULIN POLYGLUTAMYLASE"/>
    <property type="match status" value="1"/>
</dbReference>
<dbReference type="AlphaFoldDB" id="A0ABD6ER62"/>
<reference evidence="6 7" key="1">
    <citation type="submission" date="2024-08" db="EMBL/GenBank/DDBJ databases">
        <title>Gnathostoma spinigerum genome.</title>
        <authorList>
            <person name="Gonzalez-Bertolin B."/>
            <person name="Monzon S."/>
            <person name="Zaballos A."/>
            <person name="Jimenez P."/>
            <person name="Dekumyoy P."/>
            <person name="Varona S."/>
            <person name="Cuesta I."/>
            <person name="Sumanam S."/>
            <person name="Adisakwattana P."/>
            <person name="Gasser R.B."/>
            <person name="Hernandez-Gonzalez A."/>
            <person name="Young N.D."/>
            <person name="Perteguer M.J."/>
        </authorList>
    </citation>
    <scope>NUCLEOTIDE SEQUENCE [LARGE SCALE GENOMIC DNA]</scope>
    <source>
        <strain evidence="6">AL3</strain>
        <tissue evidence="6">Liver</tissue>
    </source>
</reference>
<evidence type="ECO:0008006" key="8">
    <source>
        <dbReference type="Google" id="ProtNLM"/>
    </source>
</evidence>
<dbReference type="Pfam" id="PF03133">
    <property type="entry name" value="TTL"/>
    <property type="match status" value="1"/>
</dbReference>
<organism evidence="6 7">
    <name type="scientific">Gnathostoma spinigerum</name>
    <dbReference type="NCBI Taxonomy" id="75299"/>
    <lineage>
        <taxon>Eukaryota</taxon>
        <taxon>Metazoa</taxon>
        <taxon>Ecdysozoa</taxon>
        <taxon>Nematoda</taxon>
        <taxon>Chromadorea</taxon>
        <taxon>Rhabditida</taxon>
        <taxon>Spirurina</taxon>
        <taxon>Gnathostomatomorpha</taxon>
        <taxon>Gnathostomatoidea</taxon>
        <taxon>Gnathostomatidae</taxon>
        <taxon>Gnathostoma</taxon>
    </lineage>
</organism>
<gene>
    <name evidence="6" type="ORF">AB6A40_007373</name>
</gene>
<feature type="region of interest" description="Disordered" evidence="5">
    <location>
        <begin position="1"/>
        <end position="25"/>
    </location>
</feature>
<accession>A0ABD6ER62</accession>
<keyword evidence="7" id="KW-1185">Reference proteome</keyword>
<evidence type="ECO:0000313" key="7">
    <source>
        <dbReference type="Proteomes" id="UP001608902"/>
    </source>
</evidence>
<dbReference type="SUPFAM" id="SSF56059">
    <property type="entry name" value="Glutathione synthetase ATP-binding domain-like"/>
    <property type="match status" value="1"/>
</dbReference>
<keyword evidence="4" id="KW-0067">ATP-binding</keyword>
<protein>
    <recommendedName>
        <fullName evidence="8">Tubulin polyglutamylase TTLL4</fullName>
    </recommendedName>
</protein>
<dbReference type="Proteomes" id="UP001608902">
    <property type="component" value="Unassembled WGS sequence"/>
</dbReference>
<sequence length="566" mass="64323">MAASPASSVCDELQTPAKSGDSEDEKESGICRLSCLVSSCLCTSSSCPLAQCSKTATQPFLRSSLFSNVPPTIRFYVKGAHVTKPSKRIRSRLLWCHNSLLPIVMRQCLSTSHFTVVDENSAWLGYWGRHLKSSQYRSILPFQKVNHFPGAFHIGRKDRLWQHIQEMMVIWGEEEYNIMPTTYILPRDAKKLKAYLNTISAGYIILKPPASARGTGISITNKYRHVPTKTPLIAQHYISHPLIINDAKFDLRLYVYLTSLSPLRIYVFNDGLVRFASVPYSSSPSSMTNKFMHLTNYSINKLAQAEGQRDTPVPKWRISEFWHYVKDYMDVGVVQQRICDVIIKAVLACENSIRAHQKKHSSYTFTSHELYGMDILLDDTLKPWLLEVNISPSLHSGTPLDVSVKAPLAKDVLNLCGVQLPPDVAGKKPSAETIDYSVKPFEGNKTSTELEKESYHVDYYLQHRHINPSILDNLTGSDVRTLIDFEDELTRRGGFQLIFPTVENLGYMKYFNDPIYSNLLLMQWQIEQGKGEDRSAGRQHLEEICCRHGHRSLAKIPKHIINEVER</sequence>
<comment type="similarity">
    <text evidence="1">Belongs to the tubulin--tyrosine ligase family.</text>
</comment>
<comment type="caution">
    <text evidence="6">The sequence shown here is derived from an EMBL/GenBank/DDBJ whole genome shotgun (WGS) entry which is preliminary data.</text>
</comment>
<dbReference type="GO" id="GO:0016874">
    <property type="term" value="F:ligase activity"/>
    <property type="evidence" value="ECO:0007669"/>
    <property type="project" value="UniProtKB-KW"/>
</dbReference>
<evidence type="ECO:0000256" key="4">
    <source>
        <dbReference type="ARBA" id="ARBA00022840"/>
    </source>
</evidence>
<dbReference type="InterPro" id="IPR004344">
    <property type="entry name" value="TTL/TTLL_fam"/>
</dbReference>
<dbReference type="GO" id="GO:0019098">
    <property type="term" value="P:reproductive behavior"/>
    <property type="evidence" value="ECO:0007669"/>
    <property type="project" value="UniProtKB-ARBA"/>
</dbReference>
<evidence type="ECO:0000256" key="1">
    <source>
        <dbReference type="ARBA" id="ARBA00006820"/>
    </source>
</evidence>
<keyword evidence="2" id="KW-0436">Ligase</keyword>
<evidence type="ECO:0000256" key="3">
    <source>
        <dbReference type="ARBA" id="ARBA00022741"/>
    </source>
</evidence>
<evidence type="ECO:0000256" key="5">
    <source>
        <dbReference type="SAM" id="MobiDB-lite"/>
    </source>
</evidence>
<dbReference type="GO" id="GO:0005524">
    <property type="term" value="F:ATP binding"/>
    <property type="evidence" value="ECO:0007669"/>
    <property type="project" value="UniProtKB-KW"/>
</dbReference>
<proteinExistence type="inferred from homology"/>
<evidence type="ECO:0000256" key="2">
    <source>
        <dbReference type="ARBA" id="ARBA00022598"/>
    </source>
</evidence>
<keyword evidence="3" id="KW-0547">Nucleotide-binding</keyword>
<dbReference type="Gene3D" id="3.30.470.20">
    <property type="entry name" value="ATP-grasp fold, B domain"/>
    <property type="match status" value="1"/>
</dbReference>
<evidence type="ECO:0000313" key="6">
    <source>
        <dbReference type="EMBL" id="MFH4980664.1"/>
    </source>
</evidence>
<name>A0ABD6ER62_9BILA</name>
<dbReference type="PROSITE" id="PS51221">
    <property type="entry name" value="TTL"/>
    <property type="match status" value="1"/>
</dbReference>
<dbReference type="EMBL" id="JBGFUD010005898">
    <property type="protein sequence ID" value="MFH4980664.1"/>
    <property type="molecule type" value="Genomic_DNA"/>
</dbReference>